<feature type="non-terminal residue" evidence="2">
    <location>
        <position position="448"/>
    </location>
</feature>
<dbReference type="AlphaFoldDB" id="A0A6L2KU00"/>
<proteinExistence type="predicted"/>
<organism evidence="2">
    <name type="scientific">Tanacetum cinerariifolium</name>
    <name type="common">Dalmatian daisy</name>
    <name type="synonym">Chrysanthemum cinerariifolium</name>
    <dbReference type="NCBI Taxonomy" id="118510"/>
    <lineage>
        <taxon>Eukaryota</taxon>
        <taxon>Viridiplantae</taxon>
        <taxon>Streptophyta</taxon>
        <taxon>Embryophyta</taxon>
        <taxon>Tracheophyta</taxon>
        <taxon>Spermatophyta</taxon>
        <taxon>Magnoliopsida</taxon>
        <taxon>eudicotyledons</taxon>
        <taxon>Gunneridae</taxon>
        <taxon>Pentapetalae</taxon>
        <taxon>asterids</taxon>
        <taxon>campanulids</taxon>
        <taxon>Asterales</taxon>
        <taxon>Asteraceae</taxon>
        <taxon>Asteroideae</taxon>
        <taxon>Anthemideae</taxon>
        <taxon>Anthemidinae</taxon>
        <taxon>Tanacetum</taxon>
    </lineage>
</organism>
<sequence length="448" mass="48599">MDSPNESLGFVLADRGFDVWVGNEFWDWSWEDMALYDLKAILTYINSLTNSKVFVVGHSQGTIMSLAAFTQPDIVSMVEAAALLSPISYLDHITSKFVLNLVNMHLEELPTDEILDKPIETPQLQKLDVNDDLIDALNINKLDNSHVVDFDASSAGLSHTKILPKGFLGSGDGGDNHRKKSGGKIGDTHPAQINETLDFPKLNPLVDGNNLFGDEAVRGNTTKVGKNVANSTYTDPIGSYWEYEFPLCSGGAAKVSTQDGGLQDGNTGNGGATEQVHEVTNNGNPNEADLGSIMKEAPTSYANKLIPASFTKANLWKLNANMPNDADFDIWLPLASVHETGKTNDSASDKGTFSLSNSFEVLNVDNPGTKEVDPGNKASMSGVQEEGQSSTPLVEKINMFEQQLLLKGKCVLLDDEGKPLEKDDMYEGQEIPDNIQSVCDNLDIKVRG</sequence>
<feature type="region of interest" description="Disordered" evidence="1">
    <location>
        <begin position="364"/>
        <end position="390"/>
    </location>
</feature>
<evidence type="ECO:0000313" key="2">
    <source>
        <dbReference type="EMBL" id="GEU51505.1"/>
    </source>
</evidence>
<name>A0A6L2KU00_TANCI</name>
<dbReference type="Gene3D" id="3.40.50.1820">
    <property type="entry name" value="alpha/beta hydrolase"/>
    <property type="match status" value="1"/>
</dbReference>
<dbReference type="SUPFAM" id="SSF53474">
    <property type="entry name" value="alpha/beta-Hydrolases"/>
    <property type="match status" value="1"/>
</dbReference>
<gene>
    <name evidence="2" type="ORF">Tci_023483</name>
</gene>
<reference evidence="2" key="1">
    <citation type="journal article" date="2019" name="Sci. Rep.">
        <title>Draft genome of Tanacetum cinerariifolium, the natural source of mosquito coil.</title>
        <authorList>
            <person name="Yamashiro T."/>
            <person name="Shiraishi A."/>
            <person name="Satake H."/>
            <person name="Nakayama K."/>
        </authorList>
    </citation>
    <scope>NUCLEOTIDE SEQUENCE</scope>
</reference>
<evidence type="ECO:0000256" key="1">
    <source>
        <dbReference type="SAM" id="MobiDB-lite"/>
    </source>
</evidence>
<dbReference type="PANTHER" id="PTHR11005">
    <property type="entry name" value="LYSOSOMAL ACID LIPASE-RELATED"/>
    <property type="match status" value="1"/>
</dbReference>
<feature type="region of interest" description="Disordered" evidence="1">
    <location>
        <begin position="168"/>
        <end position="190"/>
    </location>
</feature>
<comment type="caution">
    <text evidence="2">The sequence shown here is derived from an EMBL/GenBank/DDBJ whole genome shotgun (WGS) entry which is preliminary data.</text>
</comment>
<feature type="compositionally biased region" description="Polar residues" evidence="1">
    <location>
        <begin position="378"/>
        <end position="390"/>
    </location>
</feature>
<accession>A0A6L2KU00</accession>
<dbReference type="EMBL" id="BKCJ010002878">
    <property type="protein sequence ID" value="GEU51505.1"/>
    <property type="molecule type" value="Genomic_DNA"/>
</dbReference>
<dbReference type="InterPro" id="IPR029058">
    <property type="entry name" value="AB_hydrolase_fold"/>
</dbReference>
<protein>
    <submittedName>
        <fullName evidence="2">Triacylglycerol lipase 1</fullName>
    </submittedName>
</protein>